<dbReference type="SUPFAM" id="SSF56752">
    <property type="entry name" value="D-aminoacid aminotransferase-like PLP-dependent enzymes"/>
    <property type="match status" value="1"/>
</dbReference>
<dbReference type="Pfam" id="PF01063">
    <property type="entry name" value="Aminotran_4"/>
    <property type="match status" value="1"/>
</dbReference>
<dbReference type="Gene3D" id="3.20.10.10">
    <property type="entry name" value="D-amino Acid Aminotransferase, subunit A, domain 2"/>
    <property type="match status" value="1"/>
</dbReference>
<dbReference type="Proteomes" id="UP000194450">
    <property type="component" value="Unassembled WGS sequence"/>
</dbReference>
<dbReference type="InterPro" id="IPR017824">
    <property type="entry name" value="Aminodeoxychorismate_lyase_IV"/>
</dbReference>
<dbReference type="OrthoDB" id="9805628at2"/>
<dbReference type="InterPro" id="IPR050571">
    <property type="entry name" value="Class-IV_PLP-Dep_Aminotrnsfr"/>
</dbReference>
<keyword evidence="4" id="KW-0663">Pyridoxal phosphate</keyword>
<evidence type="ECO:0000256" key="10">
    <source>
        <dbReference type="NCBIfam" id="TIGR03461"/>
    </source>
</evidence>
<accession>A0A1Y6ESC0</accession>
<evidence type="ECO:0000256" key="2">
    <source>
        <dbReference type="ARBA" id="ARBA00009320"/>
    </source>
</evidence>
<dbReference type="GO" id="GO:0046656">
    <property type="term" value="P:folic acid biosynthetic process"/>
    <property type="evidence" value="ECO:0007669"/>
    <property type="project" value="UniProtKB-KW"/>
</dbReference>
<dbReference type="PANTHER" id="PTHR42743">
    <property type="entry name" value="AMINO-ACID AMINOTRANSFERASE"/>
    <property type="match status" value="1"/>
</dbReference>
<dbReference type="GO" id="GO:0008153">
    <property type="term" value="P:4-aminobenzoate biosynthetic process"/>
    <property type="evidence" value="ECO:0007669"/>
    <property type="project" value="UniProtKB-UniRule"/>
</dbReference>
<dbReference type="InterPro" id="IPR001544">
    <property type="entry name" value="Aminotrans_IV"/>
</dbReference>
<dbReference type="EC" id="4.1.3.38" evidence="8 10"/>
<evidence type="ECO:0000256" key="1">
    <source>
        <dbReference type="ARBA" id="ARBA00001933"/>
    </source>
</evidence>
<keyword evidence="5" id="KW-0289">Folate biosynthesis</keyword>
<keyword evidence="6 11" id="KW-0456">Lyase</keyword>
<evidence type="ECO:0000256" key="3">
    <source>
        <dbReference type="ARBA" id="ARBA00011738"/>
    </source>
</evidence>
<dbReference type="NCBIfam" id="TIGR03461">
    <property type="entry name" value="pabC_Proteo"/>
    <property type="match status" value="1"/>
</dbReference>
<comment type="catalytic activity">
    <reaction evidence="9">
        <text>4-amino-4-deoxychorismate = 4-aminobenzoate + pyruvate + H(+)</text>
        <dbReference type="Rhea" id="RHEA:16201"/>
        <dbReference type="ChEBI" id="CHEBI:15361"/>
        <dbReference type="ChEBI" id="CHEBI:15378"/>
        <dbReference type="ChEBI" id="CHEBI:17836"/>
        <dbReference type="ChEBI" id="CHEBI:58406"/>
        <dbReference type="EC" id="4.1.3.38"/>
    </reaction>
</comment>
<keyword evidence="12" id="KW-1185">Reference proteome</keyword>
<evidence type="ECO:0000256" key="9">
    <source>
        <dbReference type="ARBA" id="ARBA00049529"/>
    </source>
</evidence>
<evidence type="ECO:0000256" key="7">
    <source>
        <dbReference type="ARBA" id="ARBA00035633"/>
    </source>
</evidence>
<organism evidence="11 12">
    <name type="scientific">Pseudidiomarina planktonica</name>
    <dbReference type="NCBI Taxonomy" id="1323738"/>
    <lineage>
        <taxon>Bacteria</taxon>
        <taxon>Pseudomonadati</taxon>
        <taxon>Pseudomonadota</taxon>
        <taxon>Gammaproteobacteria</taxon>
        <taxon>Alteromonadales</taxon>
        <taxon>Idiomarinaceae</taxon>
        <taxon>Pseudidiomarina</taxon>
    </lineage>
</organism>
<name>A0A1Y6ESC0_9GAMM</name>
<proteinExistence type="inferred from homology"/>
<dbReference type="RefSeq" id="WP_086434364.1">
    <property type="nucleotide sequence ID" value="NZ_FXWH01000001.1"/>
</dbReference>
<dbReference type="InterPro" id="IPR043131">
    <property type="entry name" value="BCAT-like_N"/>
</dbReference>
<comment type="pathway">
    <text evidence="7">Cofactor biosynthesis; tetrahydrofolate biosynthesis; 4-aminobenzoate from chorismate: step 2/2.</text>
</comment>
<dbReference type="GO" id="GO:0030170">
    <property type="term" value="F:pyridoxal phosphate binding"/>
    <property type="evidence" value="ECO:0007669"/>
    <property type="project" value="InterPro"/>
</dbReference>
<comment type="subunit">
    <text evidence="3">Homodimer.</text>
</comment>
<dbReference type="AlphaFoldDB" id="A0A1Y6ESC0"/>
<comment type="cofactor">
    <cofactor evidence="1">
        <name>pyridoxal 5'-phosphate</name>
        <dbReference type="ChEBI" id="CHEBI:597326"/>
    </cofactor>
</comment>
<dbReference type="GO" id="GO:0008696">
    <property type="term" value="F:4-amino-4-deoxychorismate lyase activity"/>
    <property type="evidence" value="ECO:0007669"/>
    <property type="project" value="UniProtKB-UniRule"/>
</dbReference>
<sequence>MQKTWLNGELCEALPTTQLDRGLQFGDGHFTTLRLSQSKPLWWSYHYQRLQQASAHLNLPIPTESSLLRCIAEAATHASDAIVKIIITSGASGRGYARVPNQSNWYLTLSDLPPQATSTKTIKQQLQLGQTKLQLACQPALAGLKTLNRLEQVLLANELSAQQTSDTADSIDDLIVCDTRNYLCESTRGNLFWYDGQQWHTPSLTQAGVAGVARQVILTEQWLGKVAQGDYPLAALLSAQQAFICNSVFGAQSIATINGVALPDATLPKGVNGLIK</sequence>
<dbReference type="Gene3D" id="3.30.470.10">
    <property type="match status" value="1"/>
</dbReference>
<dbReference type="PANTHER" id="PTHR42743:SF13">
    <property type="entry name" value="P-LOOP CONTAINING NUCLEOSIDE TRIPHOSPHATE HYDROLASE PROTEIN"/>
    <property type="match status" value="1"/>
</dbReference>
<evidence type="ECO:0000256" key="5">
    <source>
        <dbReference type="ARBA" id="ARBA00022909"/>
    </source>
</evidence>
<evidence type="ECO:0000313" key="11">
    <source>
        <dbReference type="EMBL" id="SMQ65437.1"/>
    </source>
</evidence>
<reference evidence="12" key="1">
    <citation type="submission" date="2017-04" db="EMBL/GenBank/DDBJ databases">
        <authorList>
            <person name="Varghese N."/>
            <person name="Submissions S."/>
        </authorList>
    </citation>
    <scope>NUCLEOTIDE SEQUENCE [LARGE SCALE GENOMIC DNA]</scope>
</reference>
<evidence type="ECO:0000256" key="4">
    <source>
        <dbReference type="ARBA" id="ARBA00022898"/>
    </source>
</evidence>
<gene>
    <name evidence="11" type="ORF">SAMN06297229_1268</name>
</gene>
<dbReference type="EMBL" id="FXWH01000001">
    <property type="protein sequence ID" value="SMQ65437.1"/>
    <property type="molecule type" value="Genomic_DNA"/>
</dbReference>
<dbReference type="InterPro" id="IPR043132">
    <property type="entry name" value="BCAT-like_C"/>
</dbReference>
<evidence type="ECO:0000256" key="6">
    <source>
        <dbReference type="ARBA" id="ARBA00023239"/>
    </source>
</evidence>
<protein>
    <recommendedName>
        <fullName evidence="8 10">Aminodeoxychorismate lyase</fullName>
        <ecNumber evidence="8 10">4.1.3.38</ecNumber>
    </recommendedName>
</protein>
<evidence type="ECO:0000313" key="12">
    <source>
        <dbReference type="Proteomes" id="UP000194450"/>
    </source>
</evidence>
<evidence type="ECO:0000256" key="8">
    <source>
        <dbReference type="ARBA" id="ARBA00035676"/>
    </source>
</evidence>
<comment type="similarity">
    <text evidence="2">Belongs to the class-IV pyridoxal-phosphate-dependent aminotransferase family.</text>
</comment>
<dbReference type="InterPro" id="IPR036038">
    <property type="entry name" value="Aminotransferase-like"/>
</dbReference>